<reference evidence="4" key="1">
    <citation type="journal article" date="2012" name="Nat. Genet.">
        <title>Lifestyle transitions in plant pathogenic Colletotrichum fungi deciphered by genome and transcriptome analyses.</title>
        <authorList>
            <person name="O'Connell R.J."/>
            <person name="Thon M.R."/>
            <person name="Hacquard S."/>
            <person name="Amyotte S.G."/>
            <person name="Kleemann J."/>
            <person name="Torres M.F."/>
            <person name="Damm U."/>
            <person name="Buiate E.A."/>
            <person name="Epstein L."/>
            <person name="Alkan N."/>
            <person name="Altmueller J."/>
            <person name="Alvarado-Balderrama L."/>
            <person name="Bauser C.A."/>
            <person name="Becker C."/>
            <person name="Birren B.W."/>
            <person name="Chen Z."/>
            <person name="Choi J."/>
            <person name="Crouch J.A."/>
            <person name="Duvick J.P."/>
            <person name="Farman M.A."/>
            <person name="Gan P."/>
            <person name="Heiman D."/>
            <person name="Henrissat B."/>
            <person name="Howard R.J."/>
            <person name="Kabbage M."/>
            <person name="Koch C."/>
            <person name="Kracher B."/>
            <person name="Kubo Y."/>
            <person name="Law A.D."/>
            <person name="Lebrun M.-H."/>
            <person name="Lee Y.-H."/>
            <person name="Miyara I."/>
            <person name="Moore N."/>
            <person name="Neumann U."/>
            <person name="Nordstroem K."/>
            <person name="Panaccione D.G."/>
            <person name="Panstruga R."/>
            <person name="Place M."/>
            <person name="Proctor R.H."/>
            <person name="Prusky D."/>
            <person name="Rech G."/>
            <person name="Reinhardt R."/>
            <person name="Rollins J.A."/>
            <person name="Rounsley S."/>
            <person name="Schardl C.L."/>
            <person name="Schwartz D.C."/>
            <person name="Shenoy N."/>
            <person name="Shirasu K."/>
            <person name="Sikhakolli U.R."/>
            <person name="Stueber K."/>
            <person name="Sukno S.A."/>
            <person name="Sweigard J.A."/>
            <person name="Takano Y."/>
            <person name="Takahara H."/>
            <person name="Trail F."/>
            <person name="van der Does H.C."/>
            <person name="Voll L.M."/>
            <person name="Will I."/>
            <person name="Young S."/>
            <person name="Zeng Q."/>
            <person name="Zhang J."/>
            <person name="Zhou S."/>
            <person name="Dickman M.B."/>
            <person name="Schulze-Lefert P."/>
            <person name="Ver Loren van Themaat E."/>
            <person name="Ma L.-J."/>
            <person name="Vaillancourt L.J."/>
        </authorList>
    </citation>
    <scope>NUCLEOTIDE SEQUENCE [LARGE SCALE GENOMIC DNA]</scope>
    <source>
        <strain evidence="4">M1.001 / M2 / FGSC 10212</strain>
    </source>
</reference>
<accession>E3QGD0</accession>
<proteinExistence type="predicted"/>
<feature type="domain" description="DNA2/NAM7 helicase helicase" evidence="2">
    <location>
        <begin position="5"/>
        <end position="236"/>
    </location>
</feature>
<dbReference type="InterPro" id="IPR041677">
    <property type="entry name" value="DNA2/NAM7_AAA_11"/>
</dbReference>
<dbReference type="VEuPathDB" id="FungiDB:GLRG_05062"/>
<dbReference type="HOGENOM" id="CLU_874385_0_0_1"/>
<dbReference type="AlphaFoldDB" id="E3QGD0"/>
<dbReference type="Gene3D" id="3.40.50.300">
    <property type="entry name" value="P-loop containing nucleotide triphosphate hydrolases"/>
    <property type="match status" value="1"/>
</dbReference>
<evidence type="ECO:0000313" key="4">
    <source>
        <dbReference type="Proteomes" id="UP000008782"/>
    </source>
</evidence>
<evidence type="ECO:0000256" key="1">
    <source>
        <dbReference type="SAM" id="MobiDB-lite"/>
    </source>
</evidence>
<evidence type="ECO:0000313" key="3">
    <source>
        <dbReference type="EMBL" id="EFQ29918.1"/>
    </source>
</evidence>
<feature type="compositionally biased region" description="Acidic residues" evidence="1">
    <location>
        <begin position="307"/>
        <end position="318"/>
    </location>
</feature>
<sequence length="318" mass="35713">MTFYAGGPGSGKTTWGIRLLRTLGRYNAACSVHSNDLCDDAANKLGATCRNSRVARAYRHERMLRALTGQLEYSQVVPSTMSSQYSQAQRQVIRTVTDIEDTARQENPLARADSLVSLALSIAKNNPDFDEFNALRTSARKTDEELSRLTIEANRLLAYALVQVNILVGTPVALGSIARASKLEHKDLGRWNPHIIFMDETGRMPESQFYIPMAFFKPTWVIAAGDTQQFKPMSKSMDLNGERETGFNLRSIIAKVQTEQLLGRPIDQQPDPAYDDEIKHIDEAQTIAQFEVGHETQTQTNRKENVDQDWETETDSLD</sequence>
<dbReference type="OrthoDB" id="6513042at2759"/>
<dbReference type="Pfam" id="PF13086">
    <property type="entry name" value="AAA_11"/>
    <property type="match status" value="1"/>
</dbReference>
<dbReference type="Proteomes" id="UP000008782">
    <property type="component" value="Unassembled WGS sequence"/>
</dbReference>
<dbReference type="InterPro" id="IPR027417">
    <property type="entry name" value="P-loop_NTPase"/>
</dbReference>
<evidence type="ECO:0000259" key="2">
    <source>
        <dbReference type="Pfam" id="PF13086"/>
    </source>
</evidence>
<dbReference type="RefSeq" id="XP_008093938.1">
    <property type="nucleotide sequence ID" value="XM_008095747.1"/>
</dbReference>
<keyword evidence="4" id="KW-1185">Reference proteome</keyword>
<dbReference type="GO" id="GO:0004386">
    <property type="term" value="F:helicase activity"/>
    <property type="evidence" value="ECO:0007669"/>
    <property type="project" value="InterPro"/>
</dbReference>
<protein>
    <recommendedName>
        <fullName evidence="2">DNA2/NAM7 helicase helicase domain-containing protein</fullName>
    </recommendedName>
</protein>
<dbReference type="EMBL" id="GG697347">
    <property type="protein sequence ID" value="EFQ29918.1"/>
    <property type="molecule type" value="Genomic_DNA"/>
</dbReference>
<organism evidence="4">
    <name type="scientific">Colletotrichum graminicola (strain M1.001 / M2 / FGSC 10212)</name>
    <name type="common">Maize anthracnose fungus</name>
    <name type="synonym">Glomerella graminicola</name>
    <dbReference type="NCBI Taxonomy" id="645133"/>
    <lineage>
        <taxon>Eukaryota</taxon>
        <taxon>Fungi</taxon>
        <taxon>Dikarya</taxon>
        <taxon>Ascomycota</taxon>
        <taxon>Pezizomycotina</taxon>
        <taxon>Sordariomycetes</taxon>
        <taxon>Hypocreomycetidae</taxon>
        <taxon>Glomerellales</taxon>
        <taxon>Glomerellaceae</taxon>
        <taxon>Colletotrichum</taxon>
        <taxon>Colletotrichum graminicola species complex</taxon>
    </lineage>
</organism>
<gene>
    <name evidence="3" type="ORF">GLRG_05062</name>
</gene>
<name>E3QGD0_COLGM</name>
<dbReference type="GeneID" id="24410427"/>
<dbReference type="SUPFAM" id="SSF52540">
    <property type="entry name" value="P-loop containing nucleoside triphosphate hydrolases"/>
    <property type="match status" value="1"/>
</dbReference>
<feature type="region of interest" description="Disordered" evidence="1">
    <location>
        <begin position="291"/>
        <end position="318"/>
    </location>
</feature>